<name>A0A699XN41_TANCI</name>
<feature type="region of interest" description="Disordered" evidence="1">
    <location>
        <begin position="1"/>
        <end position="73"/>
    </location>
</feature>
<sequence length="81" mass="9274">LRQGRRHAHAARPAHYPGRPRASSELSRERSHCRNHPKQGIDMDKLPDLPNVNPDQLDIPSEEKLAPVGDYDHPPRILLLY</sequence>
<feature type="non-terminal residue" evidence="2">
    <location>
        <position position="81"/>
    </location>
</feature>
<dbReference type="AlphaFoldDB" id="A0A699XN41"/>
<protein>
    <submittedName>
        <fullName evidence="2">Uncharacterized protein</fullName>
    </submittedName>
</protein>
<dbReference type="EMBL" id="BKCJ011867752">
    <property type="protein sequence ID" value="GFD59660.1"/>
    <property type="molecule type" value="Genomic_DNA"/>
</dbReference>
<evidence type="ECO:0000256" key="1">
    <source>
        <dbReference type="SAM" id="MobiDB-lite"/>
    </source>
</evidence>
<organism evidence="2">
    <name type="scientific">Tanacetum cinerariifolium</name>
    <name type="common">Dalmatian daisy</name>
    <name type="synonym">Chrysanthemum cinerariifolium</name>
    <dbReference type="NCBI Taxonomy" id="118510"/>
    <lineage>
        <taxon>Eukaryota</taxon>
        <taxon>Viridiplantae</taxon>
        <taxon>Streptophyta</taxon>
        <taxon>Embryophyta</taxon>
        <taxon>Tracheophyta</taxon>
        <taxon>Spermatophyta</taxon>
        <taxon>Magnoliopsida</taxon>
        <taxon>eudicotyledons</taxon>
        <taxon>Gunneridae</taxon>
        <taxon>Pentapetalae</taxon>
        <taxon>asterids</taxon>
        <taxon>campanulids</taxon>
        <taxon>Asterales</taxon>
        <taxon>Asteraceae</taxon>
        <taxon>Asteroideae</taxon>
        <taxon>Anthemideae</taxon>
        <taxon>Anthemidinae</taxon>
        <taxon>Tanacetum</taxon>
    </lineage>
</organism>
<feature type="compositionally biased region" description="Basic residues" evidence="1">
    <location>
        <begin position="1"/>
        <end position="12"/>
    </location>
</feature>
<comment type="caution">
    <text evidence="2">The sequence shown here is derived from an EMBL/GenBank/DDBJ whole genome shotgun (WGS) entry which is preliminary data.</text>
</comment>
<evidence type="ECO:0000313" key="2">
    <source>
        <dbReference type="EMBL" id="GFD59660.1"/>
    </source>
</evidence>
<accession>A0A699XN41</accession>
<gene>
    <name evidence="2" type="ORF">Tci_931629</name>
</gene>
<feature type="compositionally biased region" description="Basic and acidic residues" evidence="1">
    <location>
        <begin position="61"/>
        <end position="73"/>
    </location>
</feature>
<feature type="non-terminal residue" evidence="2">
    <location>
        <position position="1"/>
    </location>
</feature>
<reference evidence="2" key="1">
    <citation type="journal article" date="2019" name="Sci. Rep.">
        <title>Draft genome of Tanacetum cinerariifolium, the natural source of mosquito coil.</title>
        <authorList>
            <person name="Yamashiro T."/>
            <person name="Shiraishi A."/>
            <person name="Satake H."/>
            <person name="Nakayama K."/>
        </authorList>
    </citation>
    <scope>NUCLEOTIDE SEQUENCE</scope>
</reference>
<proteinExistence type="predicted"/>